<evidence type="ECO:0000313" key="1">
    <source>
        <dbReference type="EMBL" id="KAJ1520503.1"/>
    </source>
</evidence>
<comment type="caution">
    <text evidence="1">The sequence shown here is derived from an EMBL/GenBank/DDBJ whole genome shotgun (WGS) entry which is preliminary data.</text>
</comment>
<proteinExistence type="predicted"/>
<dbReference type="EMBL" id="JAPTSV010000014">
    <property type="protein sequence ID" value="KAJ1520503.1"/>
    <property type="molecule type" value="Genomic_DNA"/>
</dbReference>
<sequence length="537" mass="62081">MSFEWDSGSLVCDARRACSSVQQWPGGPGNEDVVWLRRNEFQGRLGWSVVVGRGKEGVRSDTQQLADLKEKLELEAQVHFNVCQSVPEFNSDVNDRIKWPGHVNGVKSVWIDPTCCLKDAINSLIREVKDVWRDETVILHGFPLSSDFAVHVLFVVSHMFEMVGFMRPRDLHTTIILFEFYNVPSCMDLLQNVRTTMKVHDPLNMCLIPNGKFLESRFLNLSRVVDSILIKEEILDIIKNMEAAFEETDAADDNLQGQCQSLACLSKQHSRCSLFCIRMQDQLDHLSFYVKKVSVPQDEAAFSWQYPLESVCPSIEIVKRPAESVDLGKFCLKELIRCHGRVCEILKYCLELTEEEIREKSCLFQDYNTKTSMKKYPWSDLLFEVNILDFGNELWLNKGHANQPEILKRIVIILEDMWADECLELRGFPLLSEFNVSVVYLVAHLFEKIRFFHTRHGRNSIFFCKYLGAPANLTQRLQKILLRENCNSVQSIVELHKLYSPEFYDKVRVFNNVVLKEQSLYMLRTLTEEVDAVLVGK</sequence>
<dbReference type="Proteomes" id="UP001075354">
    <property type="component" value="Chromosome 14"/>
</dbReference>
<keyword evidence="2" id="KW-1185">Reference proteome</keyword>
<gene>
    <name evidence="1" type="ORF">ONE63_003628</name>
</gene>
<evidence type="ECO:0000313" key="2">
    <source>
        <dbReference type="Proteomes" id="UP001075354"/>
    </source>
</evidence>
<organism evidence="1 2">
    <name type="scientific">Megalurothrips usitatus</name>
    <name type="common">bean blossom thrips</name>
    <dbReference type="NCBI Taxonomy" id="439358"/>
    <lineage>
        <taxon>Eukaryota</taxon>
        <taxon>Metazoa</taxon>
        <taxon>Ecdysozoa</taxon>
        <taxon>Arthropoda</taxon>
        <taxon>Hexapoda</taxon>
        <taxon>Insecta</taxon>
        <taxon>Pterygota</taxon>
        <taxon>Neoptera</taxon>
        <taxon>Paraneoptera</taxon>
        <taxon>Thysanoptera</taxon>
        <taxon>Terebrantia</taxon>
        <taxon>Thripoidea</taxon>
        <taxon>Thripidae</taxon>
        <taxon>Megalurothrips</taxon>
    </lineage>
</organism>
<protein>
    <submittedName>
        <fullName evidence="1">Uncharacterized protein</fullName>
    </submittedName>
</protein>
<dbReference type="AlphaFoldDB" id="A0AAV7X6P0"/>
<accession>A0AAV7X6P0</accession>
<name>A0AAV7X6P0_9NEOP</name>
<reference evidence="1" key="1">
    <citation type="submission" date="2022-12" db="EMBL/GenBank/DDBJ databases">
        <title>Chromosome-level genome assembly of the bean flower thrips Megalurothrips usitatus.</title>
        <authorList>
            <person name="Ma L."/>
            <person name="Liu Q."/>
            <person name="Li H."/>
            <person name="Cai W."/>
        </authorList>
    </citation>
    <scope>NUCLEOTIDE SEQUENCE</scope>
    <source>
        <strain evidence="1">Cailab_2022a</strain>
    </source>
</reference>